<name>A0A165EE01_9BASI</name>
<feature type="transmembrane region" description="Helical" evidence="2">
    <location>
        <begin position="327"/>
        <end position="346"/>
    </location>
</feature>
<dbReference type="EMBL" id="KV424010">
    <property type="protein sequence ID" value="KZT54656.1"/>
    <property type="molecule type" value="Genomic_DNA"/>
</dbReference>
<keyword evidence="3" id="KW-0732">Signal</keyword>
<dbReference type="InParanoid" id="A0A165EE01"/>
<feature type="compositionally biased region" description="Polar residues" evidence="1">
    <location>
        <begin position="304"/>
        <end position="314"/>
    </location>
</feature>
<keyword evidence="5" id="KW-1185">Reference proteome</keyword>
<dbReference type="AlphaFoldDB" id="A0A165EE01"/>
<evidence type="ECO:0000256" key="2">
    <source>
        <dbReference type="SAM" id="Phobius"/>
    </source>
</evidence>
<keyword evidence="2" id="KW-0472">Membrane</keyword>
<organism evidence="4 5">
    <name type="scientific">Calocera cornea HHB12733</name>
    <dbReference type="NCBI Taxonomy" id="1353952"/>
    <lineage>
        <taxon>Eukaryota</taxon>
        <taxon>Fungi</taxon>
        <taxon>Dikarya</taxon>
        <taxon>Basidiomycota</taxon>
        <taxon>Agaricomycotina</taxon>
        <taxon>Dacrymycetes</taxon>
        <taxon>Dacrymycetales</taxon>
        <taxon>Dacrymycetaceae</taxon>
        <taxon>Calocera</taxon>
    </lineage>
</organism>
<feature type="region of interest" description="Disordered" evidence="1">
    <location>
        <begin position="238"/>
        <end position="259"/>
    </location>
</feature>
<reference evidence="4 5" key="1">
    <citation type="journal article" date="2016" name="Mol. Biol. Evol.">
        <title>Comparative Genomics of Early-Diverging Mushroom-Forming Fungi Provides Insights into the Origins of Lignocellulose Decay Capabilities.</title>
        <authorList>
            <person name="Nagy L.G."/>
            <person name="Riley R."/>
            <person name="Tritt A."/>
            <person name="Adam C."/>
            <person name="Daum C."/>
            <person name="Floudas D."/>
            <person name="Sun H."/>
            <person name="Yadav J.S."/>
            <person name="Pangilinan J."/>
            <person name="Larsson K.H."/>
            <person name="Matsuura K."/>
            <person name="Barry K."/>
            <person name="Labutti K."/>
            <person name="Kuo R."/>
            <person name="Ohm R.A."/>
            <person name="Bhattacharya S.S."/>
            <person name="Shirouzu T."/>
            <person name="Yoshinaga Y."/>
            <person name="Martin F.M."/>
            <person name="Grigoriev I.V."/>
            <person name="Hibbett D.S."/>
        </authorList>
    </citation>
    <scope>NUCLEOTIDE SEQUENCE [LARGE SCALE GENOMIC DNA]</scope>
    <source>
        <strain evidence="4 5">HHB12733</strain>
    </source>
</reference>
<dbReference type="STRING" id="1353952.A0A165EE01"/>
<feature type="region of interest" description="Disordered" evidence="1">
    <location>
        <begin position="272"/>
        <end position="314"/>
    </location>
</feature>
<keyword evidence="2" id="KW-1133">Transmembrane helix</keyword>
<feature type="compositionally biased region" description="Low complexity" evidence="1">
    <location>
        <begin position="242"/>
        <end position="259"/>
    </location>
</feature>
<accession>A0A165EE01</accession>
<evidence type="ECO:0000256" key="1">
    <source>
        <dbReference type="SAM" id="MobiDB-lite"/>
    </source>
</evidence>
<evidence type="ECO:0000256" key="3">
    <source>
        <dbReference type="SAM" id="SignalP"/>
    </source>
</evidence>
<protein>
    <recommendedName>
        <fullName evidence="6">Carbohydrate-binding module family 13 protein</fullName>
    </recommendedName>
</protein>
<feature type="chain" id="PRO_5007857131" description="Carbohydrate-binding module family 13 protein" evidence="3">
    <location>
        <begin position="18"/>
        <end position="347"/>
    </location>
</feature>
<proteinExistence type="predicted"/>
<dbReference type="Proteomes" id="UP000076842">
    <property type="component" value="Unassembled WGS sequence"/>
</dbReference>
<evidence type="ECO:0000313" key="4">
    <source>
        <dbReference type="EMBL" id="KZT54656.1"/>
    </source>
</evidence>
<feature type="signal peptide" evidence="3">
    <location>
        <begin position="1"/>
        <end position="17"/>
    </location>
</feature>
<evidence type="ECO:0000313" key="5">
    <source>
        <dbReference type="Proteomes" id="UP000076842"/>
    </source>
</evidence>
<feature type="compositionally biased region" description="Low complexity" evidence="1">
    <location>
        <begin position="272"/>
        <end position="297"/>
    </location>
</feature>
<keyword evidence="2" id="KW-0812">Transmembrane</keyword>
<evidence type="ECO:0008006" key="6">
    <source>
        <dbReference type="Google" id="ProtNLM"/>
    </source>
</evidence>
<gene>
    <name evidence="4" type="ORF">CALCODRAFT_547820</name>
</gene>
<sequence>MFAAVAVPLLLSAYASAQYTATYLPSNAPATSEQDQAGTNQCGSGHSQDSLCQNVYINSVQDFCLWAPPYTDGTNSTIGETERIEVAWCMKDGYGTRLIPDGTIQGAHFVQTPDYVQVTGFGDFTKMNIPAGDQGGELDPHGADGNGNPIGGLVFGSSFGTLQQYHEWTNYMAVDQFCIRACKDSTNAPLLCNHIYDVMGCDWNMPGNYDLNVFENCQGVTGDPMGIYTVNGSASTFQQGDASTPAAHPAPSSSDCSSFSTISNGQTAAASLATTRTSSSTSSGSSARMTSSTSNTRNIAPATGSPSASNTAHSSAGRLVAPTSMDGLFGVVATLVVGILGGAVFVL</sequence>
<dbReference type="OrthoDB" id="2564904at2759"/>